<protein>
    <submittedName>
        <fullName evidence="1">Uncharacterized protein</fullName>
    </submittedName>
</protein>
<sequence>MPSPSRVIPQLARMPDRCHAPVRRPLLIKVILPTLKFALPWLNAMHIIQPHALPPKPTIGHAKTVPPWHATVDIRQIASEVGSPSMDPSFNFVLYPGNALGDSPMGRILDFMHSFMVRLDDPSFKNGLHPVSHGNNIRVIMDS</sequence>
<evidence type="ECO:0000313" key="2">
    <source>
        <dbReference type="Proteomes" id="UP000823775"/>
    </source>
</evidence>
<organism evidence="1 2">
    <name type="scientific">Datura stramonium</name>
    <name type="common">Jimsonweed</name>
    <name type="synonym">Common thornapple</name>
    <dbReference type="NCBI Taxonomy" id="4076"/>
    <lineage>
        <taxon>Eukaryota</taxon>
        <taxon>Viridiplantae</taxon>
        <taxon>Streptophyta</taxon>
        <taxon>Embryophyta</taxon>
        <taxon>Tracheophyta</taxon>
        <taxon>Spermatophyta</taxon>
        <taxon>Magnoliopsida</taxon>
        <taxon>eudicotyledons</taxon>
        <taxon>Gunneridae</taxon>
        <taxon>Pentapetalae</taxon>
        <taxon>asterids</taxon>
        <taxon>lamiids</taxon>
        <taxon>Solanales</taxon>
        <taxon>Solanaceae</taxon>
        <taxon>Solanoideae</taxon>
        <taxon>Datureae</taxon>
        <taxon>Datura</taxon>
    </lineage>
</organism>
<gene>
    <name evidence="1" type="ORF">HAX54_012383</name>
</gene>
<accession>A0ABS8TMK7</accession>
<keyword evidence="2" id="KW-1185">Reference proteome</keyword>
<evidence type="ECO:0000313" key="1">
    <source>
        <dbReference type="EMBL" id="MCD7471744.1"/>
    </source>
</evidence>
<dbReference type="Proteomes" id="UP000823775">
    <property type="component" value="Unassembled WGS sequence"/>
</dbReference>
<dbReference type="EMBL" id="JACEIK010001719">
    <property type="protein sequence ID" value="MCD7471744.1"/>
    <property type="molecule type" value="Genomic_DNA"/>
</dbReference>
<name>A0ABS8TMK7_DATST</name>
<comment type="caution">
    <text evidence="1">The sequence shown here is derived from an EMBL/GenBank/DDBJ whole genome shotgun (WGS) entry which is preliminary data.</text>
</comment>
<proteinExistence type="predicted"/>
<reference evidence="1 2" key="1">
    <citation type="journal article" date="2021" name="BMC Genomics">
        <title>Datura genome reveals duplications of psychoactive alkaloid biosynthetic genes and high mutation rate following tissue culture.</title>
        <authorList>
            <person name="Rajewski A."/>
            <person name="Carter-House D."/>
            <person name="Stajich J."/>
            <person name="Litt A."/>
        </authorList>
    </citation>
    <scope>NUCLEOTIDE SEQUENCE [LARGE SCALE GENOMIC DNA]</scope>
    <source>
        <strain evidence="1">AR-01</strain>
    </source>
</reference>